<evidence type="ECO:0000259" key="8">
    <source>
        <dbReference type="PROSITE" id="PS50931"/>
    </source>
</evidence>
<dbReference type="InterPro" id="IPR058163">
    <property type="entry name" value="LysR-type_TF_proteobact-type"/>
</dbReference>
<comment type="function">
    <text evidence="5">Transcriptional regulator of the ttuABCDE tartrate utilization operon.</text>
</comment>
<dbReference type="Gene3D" id="3.40.190.290">
    <property type="match status" value="1"/>
</dbReference>
<dbReference type="InterPro" id="IPR000847">
    <property type="entry name" value="LysR_HTH_N"/>
</dbReference>
<dbReference type="Pfam" id="PF03466">
    <property type="entry name" value="LysR_substrate"/>
    <property type="match status" value="1"/>
</dbReference>
<dbReference type="PANTHER" id="PTHR30537:SF1">
    <property type="entry name" value="HTH-TYPE TRANSCRIPTIONAL REGULATOR PGRR"/>
    <property type="match status" value="1"/>
</dbReference>
<dbReference type="GO" id="GO:0043565">
    <property type="term" value="F:sequence-specific DNA binding"/>
    <property type="evidence" value="ECO:0007669"/>
    <property type="project" value="TreeGrafter"/>
</dbReference>
<name>A0A4R5U9D1_9HYPH</name>
<dbReference type="GO" id="GO:0003700">
    <property type="term" value="F:DNA-binding transcription factor activity"/>
    <property type="evidence" value="ECO:0007669"/>
    <property type="project" value="InterPro"/>
</dbReference>
<dbReference type="EMBL" id="SMTL01000007">
    <property type="protein sequence ID" value="TDK31209.1"/>
    <property type="molecule type" value="Genomic_DNA"/>
</dbReference>
<dbReference type="PROSITE" id="PS50931">
    <property type="entry name" value="HTH_LYSR"/>
    <property type="match status" value="1"/>
</dbReference>
<dbReference type="SUPFAM" id="SSF46785">
    <property type="entry name" value="Winged helix' DNA-binding domain"/>
    <property type="match status" value="1"/>
</dbReference>
<evidence type="ECO:0000256" key="3">
    <source>
        <dbReference type="ARBA" id="ARBA00023125"/>
    </source>
</evidence>
<evidence type="ECO:0000256" key="4">
    <source>
        <dbReference type="ARBA" id="ARBA00023163"/>
    </source>
</evidence>
<evidence type="ECO:0000313" key="10">
    <source>
        <dbReference type="Proteomes" id="UP000295238"/>
    </source>
</evidence>
<keyword evidence="2" id="KW-0805">Transcription regulation</keyword>
<keyword evidence="4" id="KW-0804">Transcription</keyword>
<evidence type="ECO:0000256" key="7">
    <source>
        <dbReference type="ARBA" id="ARBA00083243"/>
    </source>
</evidence>
<protein>
    <recommendedName>
        <fullName evidence="6">HTH-type transcriptional regulator TtuA</fullName>
    </recommendedName>
    <alternativeName>
        <fullName evidence="7">Tartrate utilization transcriptional regulator</fullName>
    </alternativeName>
</protein>
<keyword evidence="3" id="KW-0238">DNA-binding</keyword>
<dbReference type="CDD" id="cd08474">
    <property type="entry name" value="PBP2_CrgA_like_5"/>
    <property type="match status" value="1"/>
</dbReference>
<dbReference type="PANTHER" id="PTHR30537">
    <property type="entry name" value="HTH-TYPE TRANSCRIPTIONAL REGULATOR"/>
    <property type="match status" value="1"/>
</dbReference>
<dbReference type="FunFam" id="1.10.10.10:FF:000001">
    <property type="entry name" value="LysR family transcriptional regulator"/>
    <property type="match status" value="1"/>
</dbReference>
<dbReference type="Pfam" id="PF00126">
    <property type="entry name" value="HTH_1"/>
    <property type="match status" value="1"/>
</dbReference>
<evidence type="ECO:0000313" key="9">
    <source>
        <dbReference type="EMBL" id="TDK31209.1"/>
    </source>
</evidence>
<dbReference type="InterPro" id="IPR036388">
    <property type="entry name" value="WH-like_DNA-bd_sf"/>
</dbReference>
<evidence type="ECO:0000256" key="6">
    <source>
        <dbReference type="ARBA" id="ARBA00067332"/>
    </source>
</evidence>
<comment type="similarity">
    <text evidence="1">Belongs to the LysR transcriptional regulatory family.</text>
</comment>
<dbReference type="AlphaFoldDB" id="A0A4R5U9D1"/>
<feature type="domain" description="HTH lysR-type" evidence="8">
    <location>
        <begin position="5"/>
        <end position="62"/>
    </location>
</feature>
<sequence>MNERPTLSELTALATVYRLRSFRKGADELEISPSTLSHIIRDLETRLGARLFNRTTRSVSPTEAGERLVARVSPLLLELDTALREVNEAKDQPRGLLRLTASDTVAMMLVETVIPVFLDKYPEMSVDLVAEAAFVDIVAEGFDAGFRLGEAVPLDMIAIHVGGPSRMLAVASPAYLHDRKIPETPDDLARYNCIRSRTPAGRNYRWEFERDGHSQSVEVKGPLTLNRTEHMLGAALSGMGIAFVPETMAAPYLDSGLLRSLLEEWCPPYPGIYLYYPGRRLLPAGLRAFIDVLKASDLGRAAKRQVAGKLGE</sequence>
<dbReference type="OrthoDB" id="9813056at2"/>
<comment type="caution">
    <text evidence="9">The sequence shown here is derived from an EMBL/GenBank/DDBJ whole genome shotgun (WGS) entry which is preliminary data.</text>
</comment>
<proteinExistence type="inferred from homology"/>
<dbReference type="RefSeq" id="WP_133317925.1">
    <property type="nucleotide sequence ID" value="NZ_SMTL01000007.1"/>
</dbReference>
<gene>
    <name evidence="9" type="ORF">E2F50_19845</name>
</gene>
<dbReference type="Proteomes" id="UP000295238">
    <property type="component" value="Unassembled WGS sequence"/>
</dbReference>
<dbReference type="SUPFAM" id="SSF53850">
    <property type="entry name" value="Periplasmic binding protein-like II"/>
    <property type="match status" value="1"/>
</dbReference>
<accession>A0A4R5U9D1</accession>
<keyword evidence="10" id="KW-1185">Reference proteome</keyword>
<dbReference type="InterPro" id="IPR005119">
    <property type="entry name" value="LysR_subst-bd"/>
</dbReference>
<organism evidence="9 10">
    <name type="scientific">Rhizobium deserti</name>
    <dbReference type="NCBI Taxonomy" id="2547961"/>
    <lineage>
        <taxon>Bacteria</taxon>
        <taxon>Pseudomonadati</taxon>
        <taxon>Pseudomonadota</taxon>
        <taxon>Alphaproteobacteria</taxon>
        <taxon>Hyphomicrobiales</taxon>
        <taxon>Rhizobiaceae</taxon>
        <taxon>Rhizobium/Agrobacterium group</taxon>
        <taxon>Rhizobium</taxon>
    </lineage>
</organism>
<reference evidence="9 10" key="1">
    <citation type="submission" date="2019-03" db="EMBL/GenBank/DDBJ databases">
        <title>Rhizobium sp. nov., an bacterium isolated from biocrust in Mu Us Desert.</title>
        <authorList>
            <person name="Lixiong L."/>
        </authorList>
    </citation>
    <scope>NUCLEOTIDE SEQUENCE [LARGE SCALE GENOMIC DNA]</scope>
    <source>
        <strain evidence="9 10">SPY-1</strain>
    </source>
</reference>
<evidence type="ECO:0000256" key="1">
    <source>
        <dbReference type="ARBA" id="ARBA00009437"/>
    </source>
</evidence>
<dbReference type="Gene3D" id="1.10.10.10">
    <property type="entry name" value="Winged helix-like DNA-binding domain superfamily/Winged helix DNA-binding domain"/>
    <property type="match status" value="1"/>
</dbReference>
<evidence type="ECO:0000256" key="5">
    <source>
        <dbReference type="ARBA" id="ARBA00054626"/>
    </source>
</evidence>
<dbReference type="GO" id="GO:0006351">
    <property type="term" value="P:DNA-templated transcription"/>
    <property type="evidence" value="ECO:0007669"/>
    <property type="project" value="TreeGrafter"/>
</dbReference>
<evidence type="ECO:0000256" key="2">
    <source>
        <dbReference type="ARBA" id="ARBA00023015"/>
    </source>
</evidence>
<dbReference type="InterPro" id="IPR036390">
    <property type="entry name" value="WH_DNA-bd_sf"/>
</dbReference>